<protein>
    <submittedName>
        <fullName evidence="2">Uncharacterized protein</fullName>
    </submittedName>
</protein>
<sequence length="63" mass="7197">MSNNSEHDFWLPRQGGERRRGKQASPPFVTEDGLVLTDLREQQRRHPEGTPDSEPLLPAEKSD</sequence>
<feature type="region of interest" description="Disordered" evidence="1">
    <location>
        <begin position="1"/>
        <end position="63"/>
    </location>
</feature>
<evidence type="ECO:0000256" key="1">
    <source>
        <dbReference type="SAM" id="MobiDB-lite"/>
    </source>
</evidence>
<gene>
    <name evidence="2" type="ORF">GCM10007350_34590</name>
</gene>
<reference evidence="3" key="1">
    <citation type="journal article" date="2019" name="Int. J. Syst. Evol. Microbiol.">
        <title>The Global Catalogue of Microorganisms (GCM) 10K type strain sequencing project: providing services to taxonomists for standard genome sequencing and annotation.</title>
        <authorList>
            <consortium name="The Broad Institute Genomics Platform"/>
            <consortium name="The Broad Institute Genome Sequencing Center for Infectious Disease"/>
            <person name="Wu L."/>
            <person name="Ma J."/>
        </authorList>
    </citation>
    <scope>NUCLEOTIDE SEQUENCE [LARGE SCALE GENOMIC DNA]</scope>
    <source>
        <strain evidence="3">KCTC 23701</strain>
    </source>
</reference>
<dbReference type="RefSeq" id="WP_189462216.1">
    <property type="nucleotide sequence ID" value="NZ_BMYO01000011.1"/>
</dbReference>
<dbReference type="Proteomes" id="UP000604737">
    <property type="component" value="Unassembled WGS sequence"/>
</dbReference>
<feature type="compositionally biased region" description="Basic and acidic residues" evidence="1">
    <location>
        <begin position="38"/>
        <end position="49"/>
    </location>
</feature>
<evidence type="ECO:0000313" key="3">
    <source>
        <dbReference type="Proteomes" id="UP000604737"/>
    </source>
</evidence>
<name>A0ABQ3H5Y2_9NEIS</name>
<accession>A0ABQ3H5Y2</accession>
<organism evidence="2 3">
    <name type="scientific">Jeongeupia chitinilytica</name>
    <dbReference type="NCBI Taxonomy" id="1041641"/>
    <lineage>
        <taxon>Bacteria</taxon>
        <taxon>Pseudomonadati</taxon>
        <taxon>Pseudomonadota</taxon>
        <taxon>Betaproteobacteria</taxon>
        <taxon>Neisseriales</taxon>
        <taxon>Chitinibacteraceae</taxon>
        <taxon>Jeongeupia</taxon>
    </lineage>
</organism>
<dbReference type="EMBL" id="BMYO01000011">
    <property type="protein sequence ID" value="GHD68812.1"/>
    <property type="molecule type" value="Genomic_DNA"/>
</dbReference>
<keyword evidence="3" id="KW-1185">Reference proteome</keyword>
<feature type="compositionally biased region" description="Basic and acidic residues" evidence="1">
    <location>
        <begin position="1"/>
        <end position="18"/>
    </location>
</feature>
<proteinExistence type="predicted"/>
<comment type="caution">
    <text evidence="2">The sequence shown here is derived from an EMBL/GenBank/DDBJ whole genome shotgun (WGS) entry which is preliminary data.</text>
</comment>
<evidence type="ECO:0000313" key="2">
    <source>
        <dbReference type="EMBL" id="GHD68812.1"/>
    </source>
</evidence>